<gene>
    <name evidence="7" type="primary">umuC_2</name>
    <name evidence="7" type="ORF">NCTC13316_03316</name>
</gene>
<dbReference type="Gene3D" id="3.30.70.270">
    <property type="match status" value="1"/>
</dbReference>
<name>A0A378KCU5_9GAMM</name>
<dbReference type="InterPro" id="IPR025188">
    <property type="entry name" value="DUF4113"/>
</dbReference>
<dbReference type="Gene3D" id="3.40.1170.60">
    <property type="match status" value="1"/>
</dbReference>
<dbReference type="SUPFAM" id="SSF56672">
    <property type="entry name" value="DNA/RNA polymerases"/>
    <property type="match status" value="1"/>
</dbReference>
<evidence type="ECO:0000313" key="7">
    <source>
        <dbReference type="EMBL" id="STX81445.1"/>
    </source>
</evidence>
<dbReference type="Pfam" id="PF11799">
    <property type="entry name" value="IMS_C"/>
    <property type="match status" value="1"/>
</dbReference>
<evidence type="ECO:0000313" key="8">
    <source>
        <dbReference type="Proteomes" id="UP000254794"/>
    </source>
</evidence>
<comment type="similarity">
    <text evidence="1">Belongs to the DNA polymerase type-Y family.</text>
</comment>
<evidence type="ECO:0000256" key="2">
    <source>
        <dbReference type="ARBA" id="ARBA00022763"/>
    </source>
</evidence>
<evidence type="ECO:0000259" key="6">
    <source>
        <dbReference type="PROSITE" id="PS50173"/>
    </source>
</evidence>
<dbReference type="Pfam" id="PF00817">
    <property type="entry name" value="IMS"/>
    <property type="match status" value="1"/>
</dbReference>
<evidence type="ECO:0000256" key="3">
    <source>
        <dbReference type="ARBA" id="ARBA00023199"/>
    </source>
</evidence>
<accession>A0A378KCU5</accession>
<evidence type="ECO:0000256" key="1">
    <source>
        <dbReference type="ARBA" id="ARBA00010945"/>
    </source>
</evidence>
<dbReference type="EMBL" id="UGOD01000004">
    <property type="protein sequence ID" value="STX81445.1"/>
    <property type="molecule type" value="Genomic_DNA"/>
</dbReference>
<dbReference type="GO" id="GO:0042276">
    <property type="term" value="P:error-prone translesion synthesis"/>
    <property type="evidence" value="ECO:0007669"/>
    <property type="project" value="TreeGrafter"/>
</dbReference>
<dbReference type="InterPro" id="IPR043128">
    <property type="entry name" value="Rev_trsase/Diguanyl_cyclase"/>
</dbReference>
<organism evidence="7 8">
    <name type="scientific">Legionella busanensis</name>
    <dbReference type="NCBI Taxonomy" id="190655"/>
    <lineage>
        <taxon>Bacteria</taxon>
        <taxon>Pseudomonadati</taxon>
        <taxon>Pseudomonadota</taxon>
        <taxon>Gammaproteobacteria</taxon>
        <taxon>Legionellales</taxon>
        <taxon>Legionellaceae</taxon>
        <taxon>Legionella</taxon>
    </lineage>
</organism>
<dbReference type="InterPro" id="IPR001126">
    <property type="entry name" value="UmuC"/>
</dbReference>
<dbReference type="Proteomes" id="UP000254794">
    <property type="component" value="Unassembled WGS sequence"/>
</dbReference>
<dbReference type="GO" id="GO:0006281">
    <property type="term" value="P:DNA repair"/>
    <property type="evidence" value="ECO:0007669"/>
    <property type="project" value="UniProtKB-KW"/>
</dbReference>
<dbReference type="InterPro" id="IPR043502">
    <property type="entry name" value="DNA/RNA_pol_sf"/>
</dbReference>
<keyword evidence="8" id="KW-1185">Reference proteome</keyword>
<proteinExistence type="inferred from homology"/>
<dbReference type="InterPro" id="IPR017961">
    <property type="entry name" value="DNA_pol_Y-fam_little_finger"/>
</dbReference>
<dbReference type="Gene3D" id="1.10.150.20">
    <property type="entry name" value="5' to 3' exonuclease, C-terminal subdomain"/>
    <property type="match status" value="1"/>
</dbReference>
<protein>
    <submittedName>
        <fullName evidence="7">UmuC</fullName>
    </submittedName>
</protein>
<dbReference type="PANTHER" id="PTHR11076">
    <property type="entry name" value="DNA REPAIR POLYMERASE UMUC / TRANSFERASE FAMILY MEMBER"/>
    <property type="match status" value="1"/>
</dbReference>
<dbReference type="GO" id="GO:0003684">
    <property type="term" value="F:damaged DNA binding"/>
    <property type="evidence" value="ECO:0007669"/>
    <property type="project" value="InterPro"/>
</dbReference>
<dbReference type="GO" id="GO:0003887">
    <property type="term" value="F:DNA-directed DNA polymerase activity"/>
    <property type="evidence" value="ECO:0007669"/>
    <property type="project" value="TreeGrafter"/>
</dbReference>
<dbReference type="OrthoDB" id="9808813at2"/>
<keyword evidence="2" id="KW-0227">DNA damage</keyword>
<dbReference type="Pfam" id="PF13438">
    <property type="entry name" value="DUF4113"/>
    <property type="match status" value="1"/>
</dbReference>
<evidence type="ECO:0000256" key="5">
    <source>
        <dbReference type="ARBA" id="ARBA00023236"/>
    </source>
</evidence>
<dbReference type="AlphaFoldDB" id="A0A378KCU5"/>
<sequence length="420" mass="47841">MFALIDCNNFYASCERLFRPDLRTKPVVILSNNDGCVVARSNEAKALGIKMGEPYFKVKELCGLYDVTIFSSNYTLYGDLSARVMRVIEESWNNVEIYSIDEAFLDLSTLPKKDINAFCLTLQKKILQYTGIPTSIGIGHTKTLAKVANFVAKKKLNVPVFNIIGLETEWLDKIEVGDIWGIGRQWQRKLKGFGIITANQLASQNPHWIKSQFNVVLQRTVMELQGISCLSLETIEPKKSLVASCSFGLPQTNLIAIEEAISHHCATAWGKLRKQELVAHYMSVFLYTNRFDENLKPYSKSISFRLVNPTDDIRQLTSFAKHALKRLYKEGIPYKKSGIMLTELAPKSHRQMYLFHQPSDVIVAKSEKVMSLMESINKRYGTRTIRLAAEGFQKNWSMKREMKSPCYTTCWSELPCAKTK</sequence>
<feature type="domain" description="UmuC" evidence="6">
    <location>
        <begin position="2"/>
        <end position="183"/>
    </location>
</feature>
<reference evidence="7 8" key="1">
    <citation type="submission" date="2018-06" db="EMBL/GenBank/DDBJ databases">
        <authorList>
            <consortium name="Pathogen Informatics"/>
            <person name="Doyle S."/>
        </authorList>
    </citation>
    <scope>NUCLEOTIDE SEQUENCE [LARGE SCALE GENOMIC DNA]</scope>
    <source>
        <strain evidence="7 8">NCTC13316</strain>
    </source>
</reference>
<keyword evidence="4" id="KW-0234">DNA repair</keyword>
<dbReference type="PROSITE" id="PS50173">
    <property type="entry name" value="UMUC"/>
    <property type="match status" value="1"/>
</dbReference>
<keyword evidence="3" id="KW-0741">SOS mutagenesis</keyword>
<dbReference type="CDD" id="cd01700">
    <property type="entry name" value="PolY_Pol_V_umuC"/>
    <property type="match status" value="1"/>
</dbReference>
<keyword evidence="5" id="KW-0742">SOS response</keyword>
<dbReference type="GO" id="GO:0009432">
    <property type="term" value="P:SOS response"/>
    <property type="evidence" value="ECO:0007669"/>
    <property type="project" value="UniProtKB-KW"/>
</dbReference>
<dbReference type="PANTHER" id="PTHR11076:SF34">
    <property type="entry name" value="PROTEIN UMUC"/>
    <property type="match status" value="1"/>
</dbReference>
<dbReference type="GO" id="GO:0005829">
    <property type="term" value="C:cytosol"/>
    <property type="evidence" value="ECO:0007669"/>
    <property type="project" value="TreeGrafter"/>
</dbReference>
<dbReference type="RefSeq" id="WP_115332830.1">
    <property type="nucleotide sequence ID" value="NZ_CAAAHP010000016.1"/>
</dbReference>
<evidence type="ECO:0000256" key="4">
    <source>
        <dbReference type="ARBA" id="ARBA00023204"/>
    </source>
</evidence>
<dbReference type="InterPro" id="IPR050116">
    <property type="entry name" value="DNA_polymerase-Y"/>
</dbReference>